<dbReference type="InterPro" id="IPR031359">
    <property type="entry name" value="NACHT_N"/>
</dbReference>
<dbReference type="Pfam" id="PF17100">
    <property type="entry name" value="NACHT_N"/>
    <property type="match status" value="1"/>
</dbReference>
<proteinExistence type="predicted"/>
<gene>
    <name evidence="2" type="ORF">SODALDRAFT_398552</name>
</gene>
<dbReference type="GeneID" id="39583785"/>
<reference evidence="2 3" key="1">
    <citation type="journal article" date="2018" name="Mol. Ecol.">
        <title>The obligate alkalophilic soda-lake fungus Sodiomyces alkalinus has shifted to a protein diet.</title>
        <authorList>
            <person name="Grum-Grzhimaylo A.A."/>
            <person name="Falkoski D.L."/>
            <person name="van den Heuvel J."/>
            <person name="Valero-Jimenez C.A."/>
            <person name="Min B."/>
            <person name="Choi I.G."/>
            <person name="Lipzen A."/>
            <person name="Daum C.G."/>
            <person name="Aanen D.K."/>
            <person name="Tsang A."/>
            <person name="Henrissat B."/>
            <person name="Bilanenko E.N."/>
            <person name="de Vries R.P."/>
            <person name="van Kan J.A.L."/>
            <person name="Grigoriev I.V."/>
            <person name="Debets A.J.M."/>
        </authorList>
    </citation>
    <scope>NUCLEOTIDE SEQUENCE [LARGE SCALE GENOMIC DNA]</scope>
    <source>
        <strain evidence="2 3">F11</strain>
    </source>
</reference>
<keyword evidence="3" id="KW-1185">Reference proteome</keyword>
<accession>A0A3N2PX68</accession>
<dbReference type="STRING" id="1314773.A0A3N2PX68"/>
<evidence type="ECO:0000259" key="1">
    <source>
        <dbReference type="Pfam" id="PF17100"/>
    </source>
</evidence>
<name>A0A3N2PX68_SODAK</name>
<dbReference type="EMBL" id="ML119054">
    <property type="protein sequence ID" value="ROT39087.1"/>
    <property type="molecule type" value="Genomic_DNA"/>
</dbReference>
<dbReference type="Proteomes" id="UP000272025">
    <property type="component" value="Unassembled WGS sequence"/>
</dbReference>
<sequence length="126" mass="14310">MAIVDPRESKSQRHIRRLVQKGQEKISRASRVIIGVSNVADFILSAKKIVDVAGVCLGLHYYALTEHLLDDNTIAAGNEFQAVLRQLEERVVELYKALLQYQTKSVYSYYRNQGVVFLRGLLTLDD</sequence>
<dbReference type="RefSeq" id="XP_028466893.1">
    <property type="nucleotide sequence ID" value="XM_028615308.1"/>
</dbReference>
<evidence type="ECO:0000313" key="3">
    <source>
        <dbReference type="Proteomes" id="UP000272025"/>
    </source>
</evidence>
<protein>
    <recommendedName>
        <fullName evidence="1">NWD NACHT-NTPase N-terminal domain-containing protein</fullName>
    </recommendedName>
</protein>
<organism evidence="2 3">
    <name type="scientific">Sodiomyces alkalinus (strain CBS 110278 / VKM F-3762 / F11)</name>
    <name type="common">Alkaliphilic filamentous fungus</name>
    <dbReference type="NCBI Taxonomy" id="1314773"/>
    <lineage>
        <taxon>Eukaryota</taxon>
        <taxon>Fungi</taxon>
        <taxon>Dikarya</taxon>
        <taxon>Ascomycota</taxon>
        <taxon>Pezizomycotina</taxon>
        <taxon>Sordariomycetes</taxon>
        <taxon>Hypocreomycetidae</taxon>
        <taxon>Glomerellales</taxon>
        <taxon>Plectosphaerellaceae</taxon>
        <taxon>Sodiomyces</taxon>
    </lineage>
</organism>
<feature type="domain" description="NWD NACHT-NTPase N-terminal" evidence="1">
    <location>
        <begin position="60"/>
        <end position="126"/>
    </location>
</feature>
<dbReference type="OrthoDB" id="538223at2759"/>
<evidence type="ECO:0000313" key="2">
    <source>
        <dbReference type="EMBL" id="ROT39087.1"/>
    </source>
</evidence>
<dbReference type="AlphaFoldDB" id="A0A3N2PX68"/>